<evidence type="ECO:0008006" key="3">
    <source>
        <dbReference type="Google" id="ProtNLM"/>
    </source>
</evidence>
<dbReference type="EMBL" id="BTSY01000003">
    <property type="protein sequence ID" value="GMT20103.1"/>
    <property type="molecule type" value="Genomic_DNA"/>
</dbReference>
<comment type="caution">
    <text evidence="1">The sequence shown here is derived from an EMBL/GenBank/DDBJ whole genome shotgun (WGS) entry which is preliminary data.</text>
</comment>
<sequence length="111" mass="12729">MYSNLSVLRSINILLLHSTLQLDRSLLRNSRDARDRDVTKIIAFDVAGPLASIVSNVFLEIRMIGKIAHPSQTRCFDEISPSLHFSIIDEYTNWNYLTSCTAIYRLHKCTE</sequence>
<keyword evidence="2" id="KW-1185">Reference proteome</keyword>
<protein>
    <recommendedName>
        <fullName evidence="3">G protein-coupled receptor</fullName>
    </recommendedName>
</protein>
<dbReference type="Proteomes" id="UP001432322">
    <property type="component" value="Unassembled WGS sequence"/>
</dbReference>
<accession>A0AAV5VL39</accession>
<evidence type="ECO:0000313" key="1">
    <source>
        <dbReference type="EMBL" id="GMT20103.1"/>
    </source>
</evidence>
<evidence type="ECO:0000313" key="2">
    <source>
        <dbReference type="Proteomes" id="UP001432322"/>
    </source>
</evidence>
<dbReference type="AlphaFoldDB" id="A0AAV5VL39"/>
<organism evidence="1 2">
    <name type="scientific">Pristionchus fissidentatus</name>
    <dbReference type="NCBI Taxonomy" id="1538716"/>
    <lineage>
        <taxon>Eukaryota</taxon>
        <taxon>Metazoa</taxon>
        <taxon>Ecdysozoa</taxon>
        <taxon>Nematoda</taxon>
        <taxon>Chromadorea</taxon>
        <taxon>Rhabditida</taxon>
        <taxon>Rhabditina</taxon>
        <taxon>Diplogasteromorpha</taxon>
        <taxon>Diplogasteroidea</taxon>
        <taxon>Neodiplogasteridae</taxon>
        <taxon>Pristionchus</taxon>
    </lineage>
</organism>
<gene>
    <name evidence="1" type="ORF">PFISCL1PPCAC_11400</name>
</gene>
<reference evidence="1" key="1">
    <citation type="submission" date="2023-10" db="EMBL/GenBank/DDBJ databases">
        <title>Genome assembly of Pristionchus species.</title>
        <authorList>
            <person name="Yoshida K."/>
            <person name="Sommer R.J."/>
        </authorList>
    </citation>
    <scope>NUCLEOTIDE SEQUENCE</scope>
    <source>
        <strain evidence="1">RS5133</strain>
    </source>
</reference>
<proteinExistence type="predicted"/>
<name>A0AAV5VL39_9BILA</name>